<evidence type="ECO:0000256" key="2">
    <source>
        <dbReference type="ARBA" id="ARBA00022747"/>
    </source>
</evidence>
<dbReference type="EMBL" id="CP061799">
    <property type="protein sequence ID" value="QTA78120.1"/>
    <property type="molecule type" value="Genomic_DNA"/>
</dbReference>
<dbReference type="InterPro" id="IPR051212">
    <property type="entry name" value="Type-I_RE_S_subunit"/>
</dbReference>
<feature type="domain" description="Type I restriction modification DNA specificity" evidence="4">
    <location>
        <begin position="25"/>
        <end position="187"/>
    </location>
</feature>
<dbReference type="PANTHER" id="PTHR43140">
    <property type="entry name" value="TYPE-1 RESTRICTION ENZYME ECOKI SPECIFICITY PROTEIN"/>
    <property type="match status" value="1"/>
</dbReference>
<evidence type="ECO:0000313" key="6">
    <source>
        <dbReference type="Proteomes" id="UP000663720"/>
    </source>
</evidence>
<keyword evidence="5" id="KW-0808">Transferase</keyword>
<organism evidence="5 6">
    <name type="scientific">Desulfonema limicola</name>
    <dbReference type="NCBI Taxonomy" id="45656"/>
    <lineage>
        <taxon>Bacteria</taxon>
        <taxon>Pseudomonadati</taxon>
        <taxon>Thermodesulfobacteriota</taxon>
        <taxon>Desulfobacteria</taxon>
        <taxon>Desulfobacterales</taxon>
        <taxon>Desulfococcaceae</taxon>
        <taxon>Desulfonema</taxon>
    </lineage>
</organism>
<dbReference type="SUPFAM" id="SSF116734">
    <property type="entry name" value="DNA methylase specificity domain"/>
    <property type="match status" value="2"/>
</dbReference>
<dbReference type="GO" id="GO:0009307">
    <property type="term" value="P:DNA restriction-modification system"/>
    <property type="evidence" value="ECO:0007669"/>
    <property type="project" value="UniProtKB-KW"/>
</dbReference>
<dbReference type="InterPro" id="IPR000055">
    <property type="entry name" value="Restrct_endonuc_typeI_TRD"/>
</dbReference>
<sequence length="431" mass="49443">MNIETMPRYPAYKDSDAERIGEIPAHWEVKKMKYLVNVHSGNGFPIDEQGNKQGMIPFYKVSDINGNQKYIKNANNYVSSSIVKKRNWNLIPEKSIISAKIGEALRKNHRKIATVESIIDNNCIALEPKKINYIFSYYLHKIIDFDWFVNPGAVPSISVVGYKNFKAFCPPLDEQTAIANFLDEKCNKIDRAVALKEKMIDLLKERKQIVIQNAVTKGLNPDVKMKDSGVEWIGEIPEHWEVKRVKRLFKLTMDASEKNNNHELLSIYTDIGVKPRKELQERGNKATTTDGYWLVKKGDFIVNKLLAWMGAIGLSEYEGVTSPAYDILRPIAVMVGEYYHYLFRTRICSAELKKYSRGIMEMRLRLYFDKFGVINVPYPPPPEQTAIVAHIEKETTKIDKAITLQQKQIEKLKEYKATLINSAVTGKIKVC</sequence>
<dbReference type="Pfam" id="PF01420">
    <property type="entry name" value="Methylase_S"/>
    <property type="match status" value="1"/>
</dbReference>
<protein>
    <submittedName>
        <fullName evidence="5">Type-I restriction modification system methylase</fullName>
    </submittedName>
</protein>
<dbReference type="InterPro" id="IPR044946">
    <property type="entry name" value="Restrct_endonuc_typeI_TRD_sf"/>
</dbReference>
<evidence type="ECO:0000259" key="4">
    <source>
        <dbReference type="Pfam" id="PF01420"/>
    </source>
</evidence>
<accession>A0A975GEH5</accession>
<keyword evidence="5" id="KW-0489">Methyltransferase</keyword>
<dbReference type="GO" id="GO:0032259">
    <property type="term" value="P:methylation"/>
    <property type="evidence" value="ECO:0007669"/>
    <property type="project" value="UniProtKB-KW"/>
</dbReference>
<evidence type="ECO:0000313" key="5">
    <source>
        <dbReference type="EMBL" id="QTA78120.1"/>
    </source>
</evidence>
<keyword evidence="2" id="KW-0680">Restriction system</keyword>
<name>A0A975GEH5_9BACT</name>
<evidence type="ECO:0000256" key="1">
    <source>
        <dbReference type="ARBA" id="ARBA00010923"/>
    </source>
</evidence>
<keyword evidence="3" id="KW-0238">DNA-binding</keyword>
<dbReference type="Gene3D" id="1.10.287.1120">
    <property type="entry name" value="Bipartite methylase S protein"/>
    <property type="match status" value="1"/>
</dbReference>
<dbReference type="KEGG" id="dli:dnl_03320"/>
<dbReference type="Proteomes" id="UP000663720">
    <property type="component" value="Chromosome"/>
</dbReference>
<dbReference type="GO" id="GO:0003677">
    <property type="term" value="F:DNA binding"/>
    <property type="evidence" value="ECO:0007669"/>
    <property type="project" value="UniProtKB-KW"/>
</dbReference>
<dbReference type="Gene3D" id="3.90.220.20">
    <property type="entry name" value="DNA methylase specificity domains"/>
    <property type="match status" value="2"/>
</dbReference>
<dbReference type="AlphaFoldDB" id="A0A975GEH5"/>
<dbReference type="REBASE" id="490952">
    <property type="entry name" value="S2.Dli5ac10ORF3300P"/>
</dbReference>
<dbReference type="PANTHER" id="PTHR43140:SF1">
    <property type="entry name" value="TYPE I RESTRICTION ENZYME ECOKI SPECIFICITY SUBUNIT"/>
    <property type="match status" value="1"/>
</dbReference>
<evidence type="ECO:0000256" key="3">
    <source>
        <dbReference type="ARBA" id="ARBA00023125"/>
    </source>
</evidence>
<proteinExistence type="inferred from homology"/>
<dbReference type="GO" id="GO:0008168">
    <property type="term" value="F:methyltransferase activity"/>
    <property type="evidence" value="ECO:0007669"/>
    <property type="project" value="UniProtKB-KW"/>
</dbReference>
<reference evidence="5" key="1">
    <citation type="journal article" date="2021" name="Microb. Physiol.">
        <title>Proteogenomic Insights into the Physiology of Marine, Sulfate-Reducing, Filamentous Desulfonema limicola and Desulfonema magnum.</title>
        <authorList>
            <person name="Schnaars V."/>
            <person name="Wohlbrand L."/>
            <person name="Scheve S."/>
            <person name="Hinrichs C."/>
            <person name="Reinhardt R."/>
            <person name="Rabus R."/>
        </authorList>
    </citation>
    <scope>NUCLEOTIDE SEQUENCE</scope>
    <source>
        <strain evidence="5">5ac10</strain>
    </source>
</reference>
<comment type="similarity">
    <text evidence="1">Belongs to the type-I restriction system S methylase family.</text>
</comment>
<keyword evidence="6" id="KW-1185">Reference proteome</keyword>
<gene>
    <name evidence="5" type="primary">hsdS1</name>
    <name evidence="5" type="ORF">dnl_03320</name>
</gene>